<dbReference type="Proteomes" id="UP001240236">
    <property type="component" value="Unassembled WGS sequence"/>
</dbReference>
<dbReference type="InterPro" id="IPR025877">
    <property type="entry name" value="MobA-like_NTP_Trfase"/>
</dbReference>
<dbReference type="AlphaFoldDB" id="A0AAE3W3I7"/>
<dbReference type="PANTHER" id="PTHR19136:SF81">
    <property type="entry name" value="MOLYBDENUM COFACTOR GUANYLYLTRANSFERASE"/>
    <property type="match status" value="1"/>
</dbReference>
<protein>
    <submittedName>
        <fullName evidence="3">Molybdopterin-guanine dinucleotide biosynthesis protein A</fullName>
    </submittedName>
</protein>
<dbReference type="PANTHER" id="PTHR19136">
    <property type="entry name" value="MOLYBDENUM COFACTOR GUANYLYLTRANSFERASE"/>
    <property type="match status" value="1"/>
</dbReference>
<gene>
    <name evidence="3" type="ORF">J2S42_004359</name>
</gene>
<keyword evidence="4" id="KW-1185">Reference proteome</keyword>
<dbReference type="EMBL" id="JAUSUZ010000001">
    <property type="protein sequence ID" value="MDQ0367690.1"/>
    <property type="molecule type" value="Genomic_DNA"/>
</dbReference>
<sequence>MDARDCGVVVLAGGRGSRLGGVVKPGLPVGGRTMLSRVLDATAALSPRVVVGPDTLTLPAGVLRTVESPPGGGPVAGAAAGLSVLVRADPGTRLVALLAGDLPMLTPAALGTLAAPLTPPTAHRTVESRPPAGAAGYVDGVCFVDAGGRRQLLCGVWRVPALVAALDGLAGERGGLDGASMRALFARLRVREETWGGSGVPPWFDCDTEEDLRRAETWAAENP</sequence>
<feature type="domain" description="MobA-like NTP transferase" evidence="2">
    <location>
        <begin position="8"/>
        <end position="175"/>
    </location>
</feature>
<name>A0AAE3W3I7_9ACTN</name>
<evidence type="ECO:0000313" key="4">
    <source>
        <dbReference type="Proteomes" id="UP001240236"/>
    </source>
</evidence>
<evidence type="ECO:0000259" key="2">
    <source>
        <dbReference type="Pfam" id="PF12804"/>
    </source>
</evidence>
<dbReference type="SUPFAM" id="SSF53448">
    <property type="entry name" value="Nucleotide-diphospho-sugar transferases"/>
    <property type="match status" value="1"/>
</dbReference>
<organism evidence="3 4">
    <name type="scientific">Catenuloplanes indicus</name>
    <dbReference type="NCBI Taxonomy" id="137267"/>
    <lineage>
        <taxon>Bacteria</taxon>
        <taxon>Bacillati</taxon>
        <taxon>Actinomycetota</taxon>
        <taxon>Actinomycetes</taxon>
        <taxon>Micromonosporales</taxon>
        <taxon>Micromonosporaceae</taxon>
        <taxon>Catenuloplanes</taxon>
    </lineage>
</organism>
<dbReference type="RefSeq" id="WP_307241892.1">
    <property type="nucleotide sequence ID" value="NZ_JAUSUZ010000001.1"/>
</dbReference>
<dbReference type="Pfam" id="PF12804">
    <property type="entry name" value="NTP_transf_3"/>
    <property type="match status" value="1"/>
</dbReference>
<proteinExistence type="predicted"/>
<dbReference type="InterPro" id="IPR029044">
    <property type="entry name" value="Nucleotide-diphossugar_trans"/>
</dbReference>
<reference evidence="3 4" key="1">
    <citation type="submission" date="2023-07" db="EMBL/GenBank/DDBJ databases">
        <title>Sequencing the genomes of 1000 actinobacteria strains.</title>
        <authorList>
            <person name="Klenk H.-P."/>
        </authorList>
    </citation>
    <scope>NUCLEOTIDE SEQUENCE [LARGE SCALE GENOMIC DNA]</scope>
    <source>
        <strain evidence="3 4">DSM 44709</strain>
    </source>
</reference>
<comment type="caution">
    <text evidence="3">The sequence shown here is derived from an EMBL/GenBank/DDBJ whole genome shotgun (WGS) entry which is preliminary data.</text>
</comment>
<evidence type="ECO:0000313" key="3">
    <source>
        <dbReference type="EMBL" id="MDQ0367690.1"/>
    </source>
</evidence>
<keyword evidence="1" id="KW-0808">Transferase</keyword>
<dbReference type="Gene3D" id="3.90.550.10">
    <property type="entry name" value="Spore Coat Polysaccharide Biosynthesis Protein SpsA, Chain A"/>
    <property type="match status" value="1"/>
</dbReference>
<accession>A0AAE3W3I7</accession>
<evidence type="ECO:0000256" key="1">
    <source>
        <dbReference type="ARBA" id="ARBA00022679"/>
    </source>
</evidence>
<dbReference type="GO" id="GO:0016779">
    <property type="term" value="F:nucleotidyltransferase activity"/>
    <property type="evidence" value="ECO:0007669"/>
    <property type="project" value="UniProtKB-ARBA"/>
</dbReference>